<dbReference type="OrthoDB" id="387121at2759"/>
<dbReference type="Proteomes" id="UP000053562">
    <property type="component" value="Unassembled WGS sequence"/>
</dbReference>
<accession>A0A0J9SI33</accession>
<feature type="compositionally biased region" description="Acidic residues" evidence="1">
    <location>
        <begin position="221"/>
        <end position="233"/>
    </location>
</feature>
<feature type="compositionally biased region" description="Basic and acidic residues" evidence="1">
    <location>
        <begin position="258"/>
        <end position="268"/>
    </location>
</feature>
<evidence type="ECO:0000256" key="1">
    <source>
        <dbReference type="SAM" id="MobiDB-lite"/>
    </source>
</evidence>
<feature type="region of interest" description="Disordered" evidence="1">
    <location>
        <begin position="131"/>
        <end position="175"/>
    </location>
</feature>
<feature type="region of interest" description="Disordered" evidence="1">
    <location>
        <begin position="488"/>
        <end position="518"/>
    </location>
</feature>
<dbReference type="EMBL" id="KQ234166">
    <property type="protein sequence ID" value="KMZ82670.1"/>
    <property type="molecule type" value="Genomic_DNA"/>
</dbReference>
<evidence type="ECO:0000313" key="3">
    <source>
        <dbReference type="Proteomes" id="UP000053562"/>
    </source>
</evidence>
<proteinExistence type="predicted"/>
<feature type="compositionally biased region" description="Basic and acidic residues" evidence="1">
    <location>
        <begin position="14"/>
        <end position="27"/>
    </location>
</feature>
<feature type="compositionally biased region" description="Basic and acidic residues" evidence="1">
    <location>
        <begin position="234"/>
        <end position="248"/>
    </location>
</feature>
<dbReference type="AlphaFoldDB" id="A0A0J9SI33"/>
<feature type="region of interest" description="Disordered" evidence="1">
    <location>
        <begin position="562"/>
        <end position="591"/>
    </location>
</feature>
<feature type="region of interest" description="Disordered" evidence="1">
    <location>
        <begin position="1"/>
        <end position="29"/>
    </location>
</feature>
<feature type="region of interest" description="Disordered" evidence="1">
    <location>
        <begin position="78"/>
        <end position="119"/>
    </location>
</feature>
<evidence type="ECO:0000313" key="2">
    <source>
        <dbReference type="EMBL" id="KMZ82670.1"/>
    </source>
</evidence>
<feature type="region of interest" description="Disordered" evidence="1">
    <location>
        <begin position="206"/>
        <end position="275"/>
    </location>
</feature>
<feature type="compositionally biased region" description="Basic and acidic residues" evidence="1">
    <location>
        <begin position="131"/>
        <end position="145"/>
    </location>
</feature>
<gene>
    <name evidence="2" type="ORF">PVIIG_02456</name>
</gene>
<feature type="compositionally biased region" description="Basic and acidic residues" evidence="1">
    <location>
        <begin position="712"/>
        <end position="724"/>
    </location>
</feature>
<name>A0A0J9SI33_PLAVI</name>
<organism evidence="2 3">
    <name type="scientific">Plasmodium vivax India VII</name>
    <dbReference type="NCBI Taxonomy" id="1077284"/>
    <lineage>
        <taxon>Eukaryota</taxon>
        <taxon>Sar</taxon>
        <taxon>Alveolata</taxon>
        <taxon>Apicomplexa</taxon>
        <taxon>Aconoidasida</taxon>
        <taxon>Haemosporida</taxon>
        <taxon>Plasmodiidae</taxon>
        <taxon>Plasmodium</taxon>
        <taxon>Plasmodium (Plasmodium)</taxon>
    </lineage>
</organism>
<protein>
    <submittedName>
        <fullName evidence="2">Uncharacterized protein</fullName>
    </submittedName>
</protein>
<reference evidence="2 3" key="1">
    <citation type="submission" date="2011-08" db="EMBL/GenBank/DDBJ databases">
        <title>The Genome Sequence of Plasmodium vivax India VII.</title>
        <authorList>
            <consortium name="The Broad Institute Genome Sequencing Platform"/>
            <consortium name="The Broad Institute Genome Sequencing Center for Infectious Disease"/>
            <person name="Neafsey D."/>
            <person name="Carlton J."/>
            <person name="Barnwell J."/>
            <person name="Collins W."/>
            <person name="Escalante A."/>
            <person name="Mullikin J."/>
            <person name="Saul A."/>
            <person name="Guigo R."/>
            <person name="Camara F."/>
            <person name="Young S.K."/>
            <person name="Zeng Q."/>
            <person name="Gargeya S."/>
            <person name="Fitzgerald M."/>
            <person name="Haas B."/>
            <person name="Abouelleil A."/>
            <person name="Alvarado L."/>
            <person name="Arachchi H.M."/>
            <person name="Berlin A."/>
            <person name="Brown A."/>
            <person name="Chapman S.B."/>
            <person name="Chen Z."/>
            <person name="Dunbar C."/>
            <person name="Freedman E."/>
            <person name="Gearin G."/>
            <person name="Gellesch M."/>
            <person name="Goldberg J."/>
            <person name="Griggs A."/>
            <person name="Gujja S."/>
            <person name="Heiman D."/>
            <person name="Howarth C."/>
            <person name="Larson L."/>
            <person name="Lui A."/>
            <person name="MacDonald P.J.P."/>
            <person name="Montmayeur A."/>
            <person name="Murphy C."/>
            <person name="Neiman D."/>
            <person name="Pearson M."/>
            <person name="Priest M."/>
            <person name="Roberts A."/>
            <person name="Saif S."/>
            <person name="Shea T."/>
            <person name="Shenoy N."/>
            <person name="Sisk P."/>
            <person name="Stolte C."/>
            <person name="Sykes S."/>
            <person name="Wortman J."/>
            <person name="Nusbaum C."/>
            <person name="Birren B."/>
        </authorList>
    </citation>
    <scope>NUCLEOTIDE SEQUENCE [LARGE SCALE GENOMIC DNA]</scope>
    <source>
        <strain evidence="2 3">India VII</strain>
    </source>
</reference>
<sequence>MHKRKTSAPVLGDRPSDSKRRCERGTEGDASFWRKAKSEGCQTVDDALLKCKGGTAGLLEGLRFGETKELATRLGVPPVEDIPVEDNPVENIPVEGGSLCGAASKGHPQSNSHRSYPPAERLTSAQLSILEKGEHEEGKEERNEEAPGGEANFERMNDVGDPLCGGMPHEGGERGDVKQVGMAHFEMASGFITKGNADQLEERIAECPSSDLPQGERSPNEGDDDVGEEEASDDDHHDDGEEVFRDGKMAASASGGKPFEEDQPELRRNPSGYPPLLSTLSDELLCCTSNGSDETNKRSGTHEWLALPKGKEGESPLCRSSQVDVNHHGDVPSDEEKTFCETLTSDGTSSKRVYHFRRSKDNIHIYTPGGGTYLTIEDHGEETPESVTSEQSSGTLQCGSGQLKVTVKREVNPGERLRDPLFVNTQRASFLRSTDQSNHTDSQTGVRTHEVMNSFESAQMNGKSLFADGPAGTTPHEERKYACVGSLHPRRRSAPGRTRKRKLTPMTKKKVKAEKKKKKKIPGRIYKVIVRGKECWRAEWFVQRGFQEMSCNATAKVMPKMKTETGSGSDQVSRPYGGEHPPLRSHNHGNENSFVKKSKQFSVSVYGPENARLFALFELIKYNSVPDGLREEANVCICNIKKNLMVQGGCADKSRSGHFLPLMLAGWDDAYSPALFRKIQGDMVRTWGQFTDGGGSDVHMACSGIHSGSCEEPPRAAPRFDGHSFPRKGNPAGGFDQVDRRGGDFASLGGDAPSYAPSRRNDQPTLMSNHPNRLPNCSGHADNPSAHHQNNLVHSINAYNLHSRHMAHTFAANKPSMASQHKSFNSSDYAYRPHGEELVKLQNGFSFGQLNEQTSGINRNWALRVNHPGYHYNYARGDDKMNSMASCASLQGYPNGYANSHEDVRGAPENPTADLAIFGSYFHSDGNAVNCKMEKSAPAFGPKMSNGGGSAFDQFGGGAAHLKG</sequence>
<feature type="region of interest" description="Disordered" evidence="1">
    <location>
        <begin position="709"/>
        <end position="788"/>
    </location>
</feature>